<reference evidence="2" key="1">
    <citation type="journal article" date="2019" name="Environ. Microbiol.">
        <title>Fungal ecological strategies reflected in gene transcription - a case study of two litter decomposers.</title>
        <authorList>
            <person name="Barbi F."/>
            <person name="Kohler A."/>
            <person name="Barry K."/>
            <person name="Baskaran P."/>
            <person name="Daum C."/>
            <person name="Fauchery L."/>
            <person name="Ihrmark K."/>
            <person name="Kuo A."/>
            <person name="LaButti K."/>
            <person name="Lipzen A."/>
            <person name="Morin E."/>
            <person name="Grigoriev I.V."/>
            <person name="Henrissat B."/>
            <person name="Lindahl B."/>
            <person name="Martin F."/>
        </authorList>
    </citation>
    <scope>NUCLEOTIDE SEQUENCE</scope>
    <source>
        <strain evidence="2">JB14</strain>
    </source>
</reference>
<keyword evidence="3" id="KW-1185">Reference proteome</keyword>
<name>A0A6A4GW46_9AGAR</name>
<dbReference type="Proteomes" id="UP000799118">
    <property type="component" value="Unassembled WGS sequence"/>
</dbReference>
<feature type="coiled-coil region" evidence="1">
    <location>
        <begin position="15"/>
        <end position="42"/>
    </location>
</feature>
<sequence length="170" mass="19158">MVVRKVKRSPTAQENEELRRDMEGLFRNLQDIQETLLKLKGKQGLRSLLFSKRDSDNLEALQRRVRDARSTFEAGLAVSTNIAVCDMRLQIMALTTSNQEPLCTDHSTLTGSTSSELSALPQIDVILAPESHSSTKQRVSVEIDLDRATHKRGAAVYLLPYMGVYFFFLN</sequence>
<proteinExistence type="predicted"/>
<evidence type="ECO:0000313" key="2">
    <source>
        <dbReference type="EMBL" id="KAE9389285.1"/>
    </source>
</evidence>
<dbReference type="OrthoDB" id="3068357at2759"/>
<dbReference type="AlphaFoldDB" id="A0A6A4GW46"/>
<accession>A0A6A4GW46</accession>
<gene>
    <name evidence="2" type="ORF">BT96DRAFT_406979</name>
</gene>
<protein>
    <submittedName>
        <fullName evidence="2">Uncharacterized protein</fullName>
    </submittedName>
</protein>
<dbReference type="InterPro" id="IPR059179">
    <property type="entry name" value="MLKL-like_MCAfunc"/>
</dbReference>
<organism evidence="2 3">
    <name type="scientific">Gymnopus androsaceus JB14</name>
    <dbReference type="NCBI Taxonomy" id="1447944"/>
    <lineage>
        <taxon>Eukaryota</taxon>
        <taxon>Fungi</taxon>
        <taxon>Dikarya</taxon>
        <taxon>Basidiomycota</taxon>
        <taxon>Agaricomycotina</taxon>
        <taxon>Agaricomycetes</taxon>
        <taxon>Agaricomycetidae</taxon>
        <taxon>Agaricales</taxon>
        <taxon>Marasmiineae</taxon>
        <taxon>Omphalotaceae</taxon>
        <taxon>Gymnopus</taxon>
    </lineage>
</organism>
<evidence type="ECO:0000313" key="3">
    <source>
        <dbReference type="Proteomes" id="UP000799118"/>
    </source>
</evidence>
<dbReference type="EMBL" id="ML769703">
    <property type="protein sequence ID" value="KAE9389285.1"/>
    <property type="molecule type" value="Genomic_DNA"/>
</dbReference>
<keyword evidence="1" id="KW-0175">Coiled coil</keyword>
<evidence type="ECO:0000256" key="1">
    <source>
        <dbReference type="SAM" id="Coils"/>
    </source>
</evidence>
<dbReference type="CDD" id="cd21037">
    <property type="entry name" value="MLKL_NTD"/>
    <property type="match status" value="1"/>
</dbReference>